<feature type="compositionally biased region" description="Polar residues" evidence="1">
    <location>
        <begin position="227"/>
        <end position="242"/>
    </location>
</feature>
<proteinExistence type="predicted"/>
<gene>
    <name evidence="2" type="ORF">LSH36_719g01017</name>
</gene>
<sequence>MAETSSARFQNRRAMLDKEHALNTARNPGDSKYGNALYRNNTHEGRVYSAELTKIEKQLRITSMQIDQQKKQFLTKYAPKEPMLIVVRPPSPRSIQKYEWSQYNLENDFAYGHPKYRGGPRYMDPLKSRVRTPNFRPTIDAFCVQTKKKVNVWEKELLEKEAPKFRSTVMPSYPLSTSEVRDLIKTLEYHRLALDEARKKKPKREAKRRQKKAASSPGSRKTDRDSVTTPWQFVTDGSTSNGPLVADPAKDEKREVDSKRSRARTNSRNGTDVHTVTFSLSKDNGSRKKVRQNNDNVKRPSRRSSTSVQRDPAASRKSTVTNPTTTTTGYSNDTPNNIHKKLSTNATCVVRRDSNPAVGGSQPTNNPNTNTEHPVTFSRIQRSAHKGSRPAKVRRDGQVDSPTPGADDNGVKKKSGMTLILEAAMDGMSSTASEGVNT</sequence>
<evidence type="ECO:0000313" key="2">
    <source>
        <dbReference type="EMBL" id="KAK2144926.1"/>
    </source>
</evidence>
<name>A0AAD9MV28_9ANNE</name>
<feature type="compositionally biased region" description="Basic residues" evidence="1">
    <location>
        <begin position="382"/>
        <end position="392"/>
    </location>
</feature>
<dbReference type="Proteomes" id="UP001208570">
    <property type="component" value="Unassembled WGS sequence"/>
</dbReference>
<evidence type="ECO:0000313" key="3">
    <source>
        <dbReference type="Proteomes" id="UP001208570"/>
    </source>
</evidence>
<feature type="compositionally biased region" description="Basic residues" evidence="1">
    <location>
        <begin position="199"/>
        <end position="212"/>
    </location>
</feature>
<accession>A0AAD9MV28</accession>
<comment type="caution">
    <text evidence="2">The sequence shown here is derived from an EMBL/GenBank/DDBJ whole genome shotgun (WGS) entry which is preliminary data.</text>
</comment>
<feature type="region of interest" description="Disordered" evidence="1">
    <location>
        <begin position="195"/>
        <end position="415"/>
    </location>
</feature>
<feature type="compositionally biased region" description="Basic and acidic residues" evidence="1">
    <location>
        <begin position="248"/>
        <end position="260"/>
    </location>
</feature>
<reference evidence="2" key="1">
    <citation type="journal article" date="2023" name="Mol. Biol. Evol.">
        <title>Third-Generation Sequencing Reveals the Adaptive Role of the Epigenome in Three Deep-Sea Polychaetes.</title>
        <authorList>
            <person name="Perez M."/>
            <person name="Aroh O."/>
            <person name="Sun Y."/>
            <person name="Lan Y."/>
            <person name="Juniper S.K."/>
            <person name="Young C.R."/>
            <person name="Angers B."/>
            <person name="Qian P.Y."/>
        </authorList>
    </citation>
    <scope>NUCLEOTIDE SEQUENCE</scope>
    <source>
        <strain evidence="2">P08H-3</strain>
    </source>
</reference>
<keyword evidence="3" id="KW-1185">Reference proteome</keyword>
<feature type="compositionally biased region" description="Low complexity" evidence="1">
    <location>
        <begin position="319"/>
        <end position="328"/>
    </location>
</feature>
<evidence type="ECO:0000256" key="1">
    <source>
        <dbReference type="SAM" id="MobiDB-lite"/>
    </source>
</evidence>
<dbReference type="AlphaFoldDB" id="A0AAD9MV28"/>
<feature type="compositionally biased region" description="Polar residues" evidence="1">
    <location>
        <begin position="264"/>
        <end position="283"/>
    </location>
</feature>
<feature type="compositionally biased region" description="Polar residues" evidence="1">
    <location>
        <begin position="329"/>
        <end position="347"/>
    </location>
</feature>
<dbReference type="EMBL" id="JAODUP010000719">
    <property type="protein sequence ID" value="KAK2144926.1"/>
    <property type="molecule type" value="Genomic_DNA"/>
</dbReference>
<protein>
    <submittedName>
        <fullName evidence="2">Uncharacterized protein</fullName>
    </submittedName>
</protein>
<organism evidence="2 3">
    <name type="scientific">Paralvinella palmiformis</name>
    <dbReference type="NCBI Taxonomy" id="53620"/>
    <lineage>
        <taxon>Eukaryota</taxon>
        <taxon>Metazoa</taxon>
        <taxon>Spiralia</taxon>
        <taxon>Lophotrochozoa</taxon>
        <taxon>Annelida</taxon>
        <taxon>Polychaeta</taxon>
        <taxon>Sedentaria</taxon>
        <taxon>Canalipalpata</taxon>
        <taxon>Terebellida</taxon>
        <taxon>Terebelliformia</taxon>
        <taxon>Alvinellidae</taxon>
        <taxon>Paralvinella</taxon>
    </lineage>
</organism>